<sequence length="117" mass="13224">MFYSRLTQRCGFIQLHPEGLCFLSGAHGGPVVYLTHGAFTRRSLISMTHGGLMVLSDSWRSNGFHGLRSADETHKLDILNIRFFFMITCSLKLLGQKVENIIGRVIGRLFLSDSFFK</sequence>
<evidence type="ECO:0000313" key="2">
    <source>
        <dbReference type="Proteomes" id="UP000499080"/>
    </source>
</evidence>
<protein>
    <submittedName>
        <fullName evidence="1">Uncharacterized protein</fullName>
    </submittedName>
</protein>
<keyword evidence="2" id="KW-1185">Reference proteome</keyword>
<reference evidence="1 2" key="1">
    <citation type="journal article" date="2019" name="Sci. Rep.">
        <title>Orb-weaving spider Araneus ventricosus genome elucidates the spidroin gene catalogue.</title>
        <authorList>
            <person name="Kono N."/>
            <person name="Nakamura H."/>
            <person name="Ohtoshi R."/>
            <person name="Moran D.A.P."/>
            <person name="Shinohara A."/>
            <person name="Yoshida Y."/>
            <person name="Fujiwara M."/>
            <person name="Mori M."/>
            <person name="Tomita M."/>
            <person name="Arakawa K."/>
        </authorList>
    </citation>
    <scope>NUCLEOTIDE SEQUENCE [LARGE SCALE GENOMIC DNA]</scope>
</reference>
<proteinExistence type="predicted"/>
<dbReference type="AlphaFoldDB" id="A0A4Y2GQC0"/>
<dbReference type="Proteomes" id="UP000499080">
    <property type="component" value="Unassembled WGS sequence"/>
</dbReference>
<accession>A0A4Y2GQC0</accession>
<name>A0A4Y2GQC0_ARAVE</name>
<organism evidence="1 2">
    <name type="scientific">Araneus ventricosus</name>
    <name type="common">Orbweaver spider</name>
    <name type="synonym">Epeira ventricosa</name>
    <dbReference type="NCBI Taxonomy" id="182803"/>
    <lineage>
        <taxon>Eukaryota</taxon>
        <taxon>Metazoa</taxon>
        <taxon>Ecdysozoa</taxon>
        <taxon>Arthropoda</taxon>
        <taxon>Chelicerata</taxon>
        <taxon>Arachnida</taxon>
        <taxon>Araneae</taxon>
        <taxon>Araneomorphae</taxon>
        <taxon>Entelegynae</taxon>
        <taxon>Araneoidea</taxon>
        <taxon>Araneidae</taxon>
        <taxon>Araneus</taxon>
    </lineage>
</organism>
<dbReference type="EMBL" id="BGPR01001481">
    <property type="protein sequence ID" value="GBM54999.1"/>
    <property type="molecule type" value="Genomic_DNA"/>
</dbReference>
<comment type="caution">
    <text evidence="1">The sequence shown here is derived from an EMBL/GenBank/DDBJ whole genome shotgun (WGS) entry which is preliminary data.</text>
</comment>
<evidence type="ECO:0000313" key="1">
    <source>
        <dbReference type="EMBL" id="GBM54999.1"/>
    </source>
</evidence>
<gene>
    <name evidence="1" type="ORF">AVEN_238930_1</name>
</gene>